<evidence type="ECO:0000256" key="3">
    <source>
        <dbReference type="ARBA" id="ARBA00022692"/>
    </source>
</evidence>
<keyword evidence="3 8" id="KW-0812">Transmembrane</keyword>
<comment type="subcellular location">
    <subcellularLocation>
        <location evidence="1 8">Cell membrane</location>
        <topology evidence="1 8">Multi-pass membrane protein</topology>
    </subcellularLocation>
</comment>
<dbReference type="PANTHER" id="PTHR21143">
    <property type="entry name" value="INVERTEBRATE GUSTATORY RECEPTOR"/>
    <property type="match status" value="1"/>
</dbReference>
<accession>A0ABD1E9M7</accession>
<feature type="transmembrane region" description="Helical" evidence="8">
    <location>
        <begin position="278"/>
        <end position="302"/>
    </location>
</feature>
<dbReference type="Proteomes" id="UP001566132">
    <property type="component" value="Unassembled WGS sequence"/>
</dbReference>
<evidence type="ECO:0000256" key="2">
    <source>
        <dbReference type="ARBA" id="ARBA00022475"/>
    </source>
</evidence>
<evidence type="ECO:0000256" key="1">
    <source>
        <dbReference type="ARBA" id="ARBA00004651"/>
    </source>
</evidence>
<dbReference type="Pfam" id="PF08395">
    <property type="entry name" value="7tm_7"/>
    <property type="match status" value="1"/>
</dbReference>
<evidence type="ECO:0000313" key="10">
    <source>
        <dbReference type="Proteomes" id="UP001566132"/>
    </source>
</evidence>
<comment type="caution">
    <text evidence="9">The sequence shown here is derived from an EMBL/GenBank/DDBJ whole genome shotgun (WGS) entry which is preliminary data.</text>
</comment>
<evidence type="ECO:0000256" key="5">
    <source>
        <dbReference type="ARBA" id="ARBA00023136"/>
    </source>
</evidence>
<gene>
    <name evidence="9" type="ORF">ABEB36_011952</name>
</gene>
<reference evidence="9 10" key="1">
    <citation type="submission" date="2024-05" db="EMBL/GenBank/DDBJ databases">
        <title>Genetic variation in Jamaican populations of the coffee berry borer (Hypothenemus hampei).</title>
        <authorList>
            <person name="Errbii M."/>
            <person name="Myrie A."/>
        </authorList>
    </citation>
    <scope>NUCLEOTIDE SEQUENCE [LARGE SCALE GENOMIC DNA]</scope>
    <source>
        <strain evidence="9">JA-Hopewell-2020-01-JO</strain>
        <tissue evidence="9">Whole body</tissue>
    </source>
</reference>
<comment type="similarity">
    <text evidence="8">Belongs to the insect chemoreceptor superfamily. Gustatory receptor (GR) family.</text>
</comment>
<name>A0ABD1E9M7_HYPHA</name>
<keyword evidence="2 8" id="KW-1003">Cell membrane</keyword>
<comment type="caution">
    <text evidence="8">Lacks conserved residue(s) required for the propagation of feature annotation.</text>
</comment>
<evidence type="ECO:0000256" key="4">
    <source>
        <dbReference type="ARBA" id="ARBA00022989"/>
    </source>
</evidence>
<dbReference type="GO" id="GO:0007165">
    <property type="term" value="P:signal transduction"/>
    <property type="evidence" value="ECO:0007669"/>
    <property type="project" value="UniProtKB-KW"/>
</dbReference>
<feature type="transmembrane region" description="Helical" evidence="8">
    <location>
        <begin position="82"/>
        <end position="107"/>
    </location>
</feature>
<keyword evidence="5 8" id="KW-0472">Membrane</keyword>
<feature type="transmembrane region" description="Helical" evidence="8">
    <location>
        <begin position="366"/>
        <end position="388"/>
    </location>
</feature>
<evidence type="ECO:0000256" key="8">
    <source>
        <dbReference type="RuleBase" id="RU363108"/>
    </source>
</evidence>
<dbReference type="AlphaFoldDB" id="A0ABD1E9M7"/>
<feature type="transmembrane region" description="Helical" evidence="8">
    <location>
        <begin position="241"/>
        <end position="266"/>
    </location>
</feature>
<feature type="transmembrane region" description="Helical" evidence="8">
    <location>
        <begin position="51"/>
        <end position="70"/>
    </location>
</feature>
<keyword evidence="4 8" id="KW-1133">Transmembrane helix</keyword>
<evidence type="ECO:0000256" key="7">
    <source>
        <dbReference type="ARBA" id="ARBA00023224"/>
    </source>
</evidence>
<feature type="transmembrane region" description="Helical" evidence="8">
    <location>
        <begin position="140"/>
        <end position="158"/>
    </location>
</feature>
<dbReference type="InterPro" id="IPR013604">
    <property type="entry name" value="7TM_chemorcpt"/>
</dbReference>
<keyword evidence="6 8" id="KW-0675">Receptor</keyword>
<dbReference type="GO" id="GO:0005886">
    <property type="term" value="C:plasma membrane"/>
    <property type="evidence" value="ECO:0007669"/>
    <property type="project" value="UniProtKB-SubCell"/>
</dbReference>
<comment type="function">
    <text evidence="8">Gustatory receptor which mediates acceptance or avoidance behavior, depending on its substrates.</text>
</comment>
<keyword evidence="7 8" id="KW-0807">Transducer</keyword>
<dbReference type="EMBL" id="JBDJPC010000009">
    <property type="protein sequence ID" value="KAL1491343.1"/>
    <property type="molecule type" value="Genomic_DNA"/>
</dbReference>
<keyword evidence="10" id="KW-1185">Reference proteome</keyword>
<evidence type="ECO:0000256" key="6">
    <source>
        <dbReference type="ARBA" id="ARBA00023170"/>
    </source>
</evidence>
<sequence length="389" mass="44389">MSRLFGVITPLNSNTKLKNVENVVPVPTYDKTDPWELKMLYAVSKCKRSLTFFRIVFIGTNFVTFLYIAIGKTMLYNQQEFFTNLIVLIMSELSDLVLLIVMSVGAFKLANGTELLDVFRFFHSNRHGTKQLKACASIHILRFLPLLPLGAQMYFLALRIGWQYFLPPDLWFYSLNWMICSSACIIAKFKTHFSTTNDHLEDLVTAYENHSPFTEEKLKYIILHYNKLCNNLDKFNDHIKLFLVVSFASIITNILSNCTAIIEYGIMRKTVKGMTAQVGVLIVQTLLILTSFSQAGLCAMLGENLEKEGEKTMNICYSFVDRTLGKTLKANSDHDKRLVNLINRLLELTKSRKICVHAGGFFRLNWSILGSIVSTVATYSIVIVQFIFK</sequence>
<proteinExistence type="inferred from homology"/>
<protein>
    <recommendedName>
        <fullName evidence="8">Gustatory receptor</fullName>
    </recommendedName>
</protein>
<dbReference type="PANTHER" id="PTHR21143:SF104">
    <property type="entry name" value="GUSTATORY RECEPTOR 8A-RELATED"/>
    <property type="match status" value="1"/>
</dbReference>
<organism evidence="9 10">
    <name type="scientific">Hypothenemus hampei</name>
    <name type="common">Coffee berry borer</name>
    <dbReference type="NCBI Taxonomy" id="57062"/>
    <lineage>
        <taxon>Eukaryota</taxon>
        <taxon>Metazoa</taxon>
        <taxon>Ecdysozoa</taxon>
        <taxon>Arthropoda</taxon>
        <taxon>Hexapoda</taxon>
        <taxon>Insecta</taxon>
        <taxon>Pterygota</taxon>
        <taxon>Neoptera</taxon>
        <taxon>Endopterygota</taxon>
        <taxon>Coleoptera</taxon>
        <taxon>Polyphaga</taxon>
        <taxon>Cucujiformia</taxon>
        <taxon>Curculionidae</taxon>
        <taxon>Scolytinae</taxon>
        <taxon>Hypothenemus</taxon>
    </lineage>
</organism>
<evidence type="ECO:0000313" key="9">
    <source>
        <dbReference type="EMBL" id="KAL1491343.1"/>
    </source>
</evidence>